<feature type="region of interest" description="Disordered" evidence="1">
    <location>
        <begin position="18"/>
        <end position="76"/>
    </location>
</feature>
<dbReference type="Proteomes" id="UP001175000">
    <property type="component" value="Unassembled WGS sequence"/>
</dbReference>
<dbReference type="PANTHER" id="PTHR42470:SF1">
    <property type="entry name" value="VAST DOMAIN-CONTAINING PROTEIN"/>
    <property type="match status" value="1"/>
</dbReference>
<feature type="domain" description="DUF7924" evidence="2">
    <location>
        <begin position="139"/>
        <end position="362"/>
    </location>
</feature>
<reference evidence="3" key="1">
    <citation type="submission" date="2023-06" db="EMBL/GenBank/DDBJ databases">
        <title>Genome-scale phylogeny and comparative genomics of the fungal order Sordariales.</title>
        <authorList>
            <consortium name="Lawrence Berkeley National Laboratory"/>
            <person name="Hensen N."/>
            <person name="Bonometti L."/>
            <person name="Westerberg I."/>
            <person name="Brannstrom I.O."/>
            <person name="Guillou S."/>
            <person name="Cros-Aarteil S."/>
            <person name="Calhoun S."/>
            <person name="Haridas S."/>
            <person name="Kuo A."/>
            <person name="Mondo S."/>
            <person name="Pangilinan J."/>
            <person name="Riley R."/>
            <person name="Labutti K."/>
            <person name="Andreopoulos B."/>
            <person name="Lipzen A."/>
            <person name="Chen C."/>
            <person name="Yanf M."/>
            <person name="Daum C."/>
            <person name="Ng V."/>
            <person name="Clum A."/>
            <person name="Steindorff A."/>
            <person name="Ohm R."/>
            <person name="Martin F."/>
            <person name="Silar P."/>
            <person name="Natvig D."/>
            <person name="Lalanne C."/>
            <person name="Gautier V."/>
            <person name="Ament-Velasquez S.L."/>
            <person name="Kruys A."/>
            <person name="Hutchinson M.I."/>
            <person name="Powell A.J."/>
            <person name="Barry K."/>
            <person name="Miller A.N."/>
            <person name="Grigoriev I.V."/>
            <person name="Debuchy R."/>
            <person name="Gladieux P."/>
            <person name="Thoren M.H."/>
            <person name="Johannesson H."/>
        </authorList>
    </citation>
    <scope>NUCLEOTIDE SEQUENCE</scope>
    <source>
        <strain evidence="3">CBS 606.72</strain>
    </source>
</reference>
<dbReference type="EMBL" id="JAULSU010000007">
    <property type="protein sequence ID" value="KAK0612154.1"/>
    <property type="molecule type" value="Genomic_DNA"/>
</dbReference>
<dbReference type="Pfam" id="PF25545">
    <property type="entry name" value="DUF7924"/>
    <property type="match status" value="1"/>
</dbReference>
<keyword evidence="4" id="KW-1185">Reference proteome</keyword>
<dbReference type="InterPro" id="IPR057684">
    <property type="entry name" value="DUF7924"/>
</dbReference>
<feature type="compositionally biased region" description="Acidic residues" evidence="1">
    <location>
        <begin position="35"/>
        <end position="73"/>
    </location>
</feature>
<evidence type="ECO:0000259" key="2">
    <source>
        <dbReference type="Pfam" id="PF25545"/>
    </source>
</evidence>
<protein>
    <recommendedName>
        <fullName evidence="2">DUF7924 domain-containing protein</fullName>
    </recommendedName>
</protein>
<sequence length="397" mass="43958">MATIQQLRRSARLAQRWDTDLDDIYSPGGHHVADDTDSLDDGDDNLVDDNLDDENLDDDNLDDDSPDEDDENMENVKHPSYRVNCLESNHIIFRHPQDPLPDVVATHVQHLASTTPKMPNLDPEMVAKATYDLDTLGMGCNETDISSYLNAHLFPQGAATRFPTQRLLSVAGTHMARHLLPNLPTSEAPWAVTQPRPDLLYGYPKTPTFSSAQSMTLIQGLHGQIPAYAQASPGLWFPFFTVEFKATAGTQGNLWVAANQCAGILAACIQAVNQLNTALQHVGCDRQHVSNLCYGLAIDNSLAQLYVSWGARGRGHHPVVYVQRVGSFLLSDAKDFARLYQWVMAILDWGQGGRLENIQLALDSIREEQQKAVSGAAQSQPSPEREAGLEKKRRRLK</sequence>
<organism evidence="3 4">
    <name type="scientific">Immersiella caudata</name>
    <dbReference type="NCBI Taxonomy" id="314043"/>
    <lineage>
        <taxon>Eukaryota</taxon>
        <taxon>Fungi</taxon>
        <taxon>Dikarya</taxon>
        <taxon>Ascomycota</taxon>
        <taxon>Pezizomycotina</taxon>
        <taxon>Sordariomycetes</taxon>
        <taxon>Sordariomycetidae</taxon>
        <taxon>Sordariales</taxon>
        <taxon>Lasiosphaeriaceae</taxon>
        <taxon>Immersiella</taxon>
    </lineage>
</organism>
<accession>A0AA39TLY7</accession>
<comment type="caution">
    <text evidence="3">The sequence shown here is derived from an EMBL/GenBank/DDBJ whole genome shotgun (WGS) entry which is preliminary data.</text>
</comment>
<dbReference type="PANTHER" id="PTHR42470">
    <property type="entry name" value="VAST DOMAIN-CONTAINING PROTEIN"/>
    <property type="match status" value="1"/>
</dbReference>
<feature type="region of interest" description="Disordered" evidence="1">
    <location>
        <begin position="371"/>
        <end position="397"/>
    </location>
</feature>
<evidence type="ECO:0000313" key="3">
    <source>
        <dbReference type="EMBL" id="KAK0612154.1"/>
    </source>
</evidence>
<evidence type="ECO:0000256" key="1">
    <source>
        <dbReference type="SAM" id="MobiDB-lite"/>
    </source>
</evidence>
<dbReference type="AlphaFoldDB" id="A0AA39TLY7"/>
<proteinExistence type="predicted"/>
<name>A0AA39TLY7_9PEZI</name>
<gene>
    <name evidence="3" type="ORF">B0T14DRAFT_571981</name>
</gene>
<evidence type="ECO:0000313" key="4">
    <source>
        <dbReference type="Proteomes" id="UP001175000"/>
    </source>
</evidence>